<dbReference type="AlphaFoldDB" id="A0A1I2J5H2"/>
<dbReference type="EMBL" id="FONV01000011">
    <property type="protein sequence ID" value="SFF47961.1"/>
    <property type="molecule type" value="Genomic_DNA"/>
</dbReference>
<name>A0A1I2J5H2_9ACTN</name>
<evidence type="ECO:0000313" key="2">
    <source>
        <dbReference type="EMBL" id="SFF47961.1"/>
    </source>
</evidence>
<protein>
    <submittedName>
        <fullName evidence="2">Putative F0F1-ATPase subunit Ca2+/Mg2+ transporter</fullName>
    </submittedName>
</protein>
<keyword evidence="1" id="KW-0472">Membrane</keyword>
<reference evidence="2 3" key="1">
    <citation type="submission" date="2016-10" db="EMBL/GenBank/DDBJ databases">
        <authorList>
            <person name="de Groot N.N."/>
        </authorList>
    </citation>
    <scope>NUCLEOTIDE SEQUENCE [LARGE SCALE GENOMIC DNA]</scope>
    <source>
        <strain evidence="2 3">DSM 43019</strain>
    </source>
</reference>
<evidence type="ECO:0000256" key="1">
    <source>
        <dbReference type="SAM" id="Phobius"/>
    </source>
</evidence>
<keyword evidence="3" id="KW-1185">Reference proteome</keyword>
<dbReference type="Proteomes" id="UP000199645">
    <property type="component" value="Unassembled WGS sequence"/>
</dbReference>
<keyword evidence="1" id="KW-1133">Transmembrane helix</keyword>
<accession>A0A1I2J5H2</accession>
<dbReference type="STRING" id="35752.SAMN05421541_111117"/>
<keyword evidence="1" id="KW-0812">Transmembrane</keyword>
<proteinExistence type="predicted"/>
<dbReference type="RefSeq" id="WP_239143765.1">
    <property type="nucleotide sequence ID" value="NZ_BOMT01000062.1"/>
</dbReference>
<gene>
    <name evidence="2" type="ORF">SAMN05421541_111117</name>
</gene>
<organism evidence="2 3">
    <name type="scientific">Actinoplanes philippinensis</name>
    <dbReference type="NCBI Taxonomy" id="35752"/>
    <lineage>
        <taxon>Bacteria</taxon>
        <taxon>Bacillati</taxon>
        <taxon>Actinomycetota</taxon>
        <taxon>Actinomycetes</taxon>
        <taxon>Micromonosporales</taxon>
        <taxon>Micromonosporaceae</taxon>
        <taxon>Actinoplanes</taxon>
    </lineage>
</organism>
<sequence>MTALSYLIAGILSWGGIGWLVDHFVGTTGIFAGIGAVLGVAGGVYLIVRRLGA</sequence>
<feature type="transmembrane region" description="Helical" evidence="1">
    <location>
        <begin position="28"/>
        <end position="48"/>
    </location>
</feature>
<evidence type="ECO:0000313" key="3">
    <source>
        <dbReference type="Proteomes" id="UP000199645"/>
    </source>
</evidence>